<dbReference type="AlphaFoldDB" id="A0A165MZU2"/>
<proteinExistence type="predicted"/>
<organism evidence="1 2">
    <name type="scientific">Daedalea quercina L-15889</name>
    <dbReference type="NCBI Taxonomy" id="1314783"/>
    <lineage>
        <taxon>Eukaryota</taxon>
        <taxon>Fungi</taxon>
        <taxon>Dikarya</taxon>
        <taxon>Basidiomycota</taxon>
        <taxon>Agaricomycotina</taxon>
        <taxon>Agaricomycetes</taxon>
        <taxon>Polyporales</taxon>
        <taxon>Fomitopsis</taxon>
    </lineage>
</organism>
<keyword evidence="2" id="KW-1185">Reference proteome</keyword>
<gene>
    <name evidence="1" type="ORF">DAEQUDRAFT_474001</name>
</gene>
<evidence type="ECO:0000313" key="2">
    <source>
        <dbReference type="Proteomes" id="UP000076727"/>
    </source>
</evidence>
<reference evidence="1 2" key="1">
    <citation type="journal article" date="2016" name="Mol. Biol. Evol.">
        <title>Comparative Genomics of Early-Diverging Mushroom-Forming Fungi Provides Insights into the Origins of Lignocellulose Decay Capabilities.</title>
        <authorList>
            <person name="Nagy L.G."/>
            <person name="Riley R."/>
            <person name="Tritt A."/>
            <person name="Adam C."/>
            <person name="Daum C."/>
            <person name="Floudas D."/>
            <person name="Sun H."/>
            <person name="Yadav J.S."/>
            <person name="Pangilinan J."/>
            <person name="Larsson K.H."/>
            <person name="Matsuura K."/>
            <person name="Barry K."/>
            <person name="Labutti K."/>
            <person name="Kuo R."/>
            <person name="Ohm R.A."/>
            <person name="Bhattacharya S.S."/>
            <person name="Shirouzu T."/>
            <person name="Yoshinaga Y."/>
            <person name="Martin F.M."/>
            <person name="Grigoriev I.V."/>
            <person name="Hibbett D.S."/>
        </authorList>
    </citation>
    <scope>NUCLEOTIDE SEQUENCE [LARGE SCALE GENOMIC DNA]</scope>
    <source>
        <strain evidence="1 2">L-15889</strain>
    </source>
</reference>
<name>A0A165MZU2_9APHY</name>
<dbReference type="EMBL" id="KV429091">
    <property type="protein sequence ID" value="KZT66331.1"/>
    <property type="molecule type" value="Genomic_DNA"/>
</dbReference>
<evidence type="ECO:0000313" key="1">
    <source>
        <dbReference type="EMBL" id="KZT66331.1"/>
    </source>
</evidence>
<protein>
    <submittedName>
        <fullName evidence="1">Uncharacterized protein</fullName>
    </submittedName>
</protein>
<sequence length="197" mass="21566">MEAQHGLCFWRCTEGSKFRASQSCIARPTTDTFSWSESSYHTLADHDSATHPTTRDGKLAPFSIVLAATRSCVALSRGLDISPETLRSLDIGLETSHSCPANNPLRSHGHAFRLSKLDTCLELAPIYRTVARNACGPARASEKPCGTASTAAWTMIEWRVFYLREAHARLAACSARHTEPNRYGGLGCSSLLRRTAI</sequence>
<dbReference type="Proteomes" id="UP000076727">
    <property type="component" value="Unassembled WGS sequence"/>
</dbReference>
<accession>A0A165MZU2</accession>